<evidence type="ECO:0000313" key="3">
    <source>
        <dbReference type="Proteomes" id="UP001314229"/>
    </source>
</evidence>
<proteinExistence type="predicted"/>
<evidence type="ECO:0000256" key="1">
    <source>
        <dbReference type="SAM" id="MobiDB-lite"/>
    </source>
</evidence>
<reference evidence="2 3" key="1">
    <citation type="submission" date="2024-01" db="EMBL/GenBank/DDBJ databases">
        <authorList>
            <person name="Alioto T."/>
            <person name="Alioto T."/>
            <person name="Gomez Garrido J."/>
        </authorList>
    </citation>
    <scope>NUCLEOTIDE SEQUENCE [LARGE SCALE GENOMIC DNA]</scope>
</reference>
<dbReference type="EMBL" id="CAWUFR010003729">
    <property type="protein sequence ID" value="CAK6985007.1"/>
    <property type="molecule type" value="Genomic_DNA"/>
</dbReference>
<organism evidence="2 3">
    <name type="scientific">Scomber scombrus</name>
    <name type="common">Atlantic mackerel</name>
    <name type="synonym">Scomber vernalis</name>
    <dbReference type="NCBI Taxonomy" id="13677"/>
    <lineage>
        <taxon>Eukaryota</taxon>
        <taxon>Metazoa</taxon>
        <taxon>Chordata</taxon>
        <taxon>Craniata</taxon>
        <taxon>Vertebrata</taxon>
        <taxon>Euteleostomi</taxon>
        <taxon>Actinopterygii</taxon>
        <taxon>Neopterygii</taxon>
        <taxon>Teleostei</taxon>
        <taxon>Neoteleostei</taxon>
        <taxon>Acanthomorphata</taxon>
        <taxon>Pelagiaria</taxon>
        <taxon>Scombriformes</taxon>
        <taxon>Scombridae</taxon>
        <taxon>Scomber</taxon>
    </lineage>
</organism>
<feature type="region of interest" description="Disordered" evidence="1">
    <location>
        <begin position="90"/>
        <end position="125"/>
    </location>
</feature>
<sequence>MASICSPSLLDLKQLSVNLVDCMKTPADLGPADLGPADLRPADLRPAVMQEPEGSSVLSLRQLSVFLVDCMKPPGLNGRIVHLHQVKIDSEEDDDDGLETNAVNPDRSDTNMGAEISLCKEEETA</sequence>
<evidence type="ECO:0000313" key="2">
    <source>
        <dbReference type="EMBL" id="CAK6985007.1"/>
    </source>
</evidence>
<gene>
    <name evidence="2" type="ORF">FSCOSCO3_A019035</name>
</gene>
<comment type="caution">
    <text evidence="2">The sequence shown here is derived from an EMBL/GenBank/DDBJ whole genome shotgun (WGS) entry which is preliminary data.</text>
</comment>
<feature type="non-terminal residue" evidence="2">
    <location>
        <position position="125"/>
    </location>
</feature>
<dbReference type="AlphaFoldDB" id="A0AAV1QPJ4"/>
<protein>
    <submittedName>
        <fullName evidence="2">Zinc finger protein 260 isoform X1</fullName>
    </submittedName>
</protein>
<keyword evidence="3" id="KW-1185">Reference proteome</keyword>
<name>A0AAV1QPJ4_SCOSC</name>
<dbReference type="Proteomes" id="UP001314229">
    <property type="component" value="Unassembled WGS sequence"/>
</dbReference>
<accession>A0AAV1QPJ4</accession>